<dbReference type="GO" id="GO:0003700">
    <property type="term" value="F:DNA-binding transcription factor activity"/>
    <property type="evidence" value="ECO:0007669"/>
    <property type="project" value="InterPro"/>
</dbReference>
<dbReference type="PROSITE" id="PS01124">
    <property type="entry name" value="HTH_ARAC_FAMILY_2"/>
    <property type="match status" value="1"/>
</dbReference>
<feature type="modified residue" description="4-aspartylphosphate" evidence="7">
    <location>
        <position position="1108"/>
    </location>
</feature>
<feature type="domain" description="Response regulatory" evidence="11">
    <location>
        <begin position="1060"/>
        <end position="1175"/>
    </location>
</feature>
<dbReference type="Proteomes" id="UP000245962">
    <property type="component" value="Unassembled WGS sequence"/>
</dbReference>
<dbReference type="OrthoDB" id="358279at2"/>
<dbReference type="SMART" id="SM00342">
    <property type="entry name" value="HTH_ARAC"/>
    <property type="match status" value="1"/>
</dbReference>
<dbReference type="PANTHER" id="PTHR43547:SF2">
    <property type="entry name" value="HYBRID SIGNAL TRANSDUCTION HISTIDINE KINASE C"/>
    <property type="match status" value="1"/>
</dbReference>
<evidence type="ECO:0000256" key="2">
    <source>
        <dbReference type="ARBA" id="ARBA00012438"/>
    </source>
</evidence>
<dbReference type="Pfam" id="PF07495">
    <property type="entry name" value="Y_Y_Y"/>
    <property type="match status" value="1"/>
</dbReference>
<feature type="domain" description="Histidine kinase" evidence="10">
    <location>
        <begin position="814"/>
        <end position="1026"/>
    </location>
</feature>
<comment type="caution">
    <text evidence="12">The sequence shown here is derived from an EMBL/GenBank/DDBJ whole genome shotgun (WGS) entry which is preliminary data.</text>
</comment>
<accession>A0A2U0HXJ4</accession>
<evidence type="ECO:0000313" key="12">
    <source>
        <dbReference type="EMBL" id="PVW13575.1"/>
    </source>
</evidence>
<evidence type="ECO:0000256" key="4">
    <source>
        <dbReference type="ARBA" id="ARBA00023015"/>
    </source>
</evidence>
<keyword evidence="12" id="KW-0808">Transferase</keyword>
<dbReference type="CDD" id="cd17574">
    <property type="entry name" value="REC_OmpR"/>
    <property type="match status" value="1"/>
</dbReference>
<evidence type="ECO:0000259" key="10">
    <source>
        <dbReference type="PROSITE" id="PS50109"/>
    </source>
</evidence>
<evidence type="ECO:0000256" key="8">
    <source>
        <dbReference type="SAM" id="MobiDB-lite"/>
    </source>
</evidence>
<dbReference type="InterPro" id="IPR009057">
    <property type="entry name" value="Homeodomain-like_sf"/>
</dbReference>
<dbReference type="RefSeq" id="WP_116695201.1">
    <property type="nucleotide sequence ID" value="NZ_QEHR01000008.1"/>
</dbReference>
<dbReference type="InterPro" id="IPR001789">
    <property type="entry name" value="Sig_transdc_resp-reg_receiver"/>
</dbReference>
<dbReference type="PANTHER" id="PTHR43547">
    <property type="entry name" value="TWO-COMPONENT HISTIDINE KINASE"/>
    <property type="match status" value="1"/>
</dbReference>
<dbReference type="GO" id="GO:0000155">
    <property type="term" value="F:phosphorelay sensor kinase activity"/>
    <property type="evidence" value="ECO:0007669"/>
    <property type="project" value="InterPro"/>
</dbReference>
<dbReference type="SMART" id="SM00448">
    <property type="entry name" value="REC"/>
    <property type="match status" value="1"/>
</dbReference>
<dbReference type="GO" id="GO:0043565">
    <property type="term" value="F:sequence-specific DNA binding"/>
    <property type="evidence" value="ECO:0007669"/>
    <property type="project" value="InterPro"/>
</dbReference>
<dbReference type="Gene3D" id="2.60.40.10">
    <property type="entry name" value="Immunoglobulins"/>
    <property type="match status" value="1"/>
</dbReference>
<dbReference type="Gene3D" id="2.130.10.10">
    <property type="entry name" value="YVTN repeat-like/Quinoprotein amine dehydrogenase"/>
    <property type="match status" value="3"/>
</dbReference>
<dbReference type="InterPro" id="IPR011006">
    <property type="entry name" value="CheY-like_superfamily"/>
</dbReference>
<protein>
    <recommendedName>
        <fullName evidence="2">histidine kinase</fullName>
        <ecNumber evidence="2">2.7.13.3</ecNumber>
    </recommendedName>
</protein>
<dbReference type="SUPFAM" id="SSF55874">
    <property type="entry name" value="ATPase domain of HSP90 chaperone/DNA topoisomerase II/histidine kinase"/>
    <property type="match status" value="1"/>
</dbReference>
<dbReference type="SMART" id="SM00388">
    <property type="entry name" value="HisKA"/>
    <property type="match status" value="1"/>
</dbReference>
<evidence type="ECO:0000256" key="7">
    <source>
        <dbReference type="PROSITE-ProRule" id="PRU00169"/>
    </source>
</evidence>
<dbReference type="InterPro" id="IPR036890">
    <property type="entry name" value="HATPase_C_sf"/>
</dbReference>
<dbReference type="InterPro" id="IPR005467">
    <property type="entry name" value="His_kinase_dom"/>
</dbReference>
<feature type="compositionally biased region" description="Polar residues" evidence="8">
    <location>
        <begin position="1035"/>
        <end position="1047"/>
    </location>
</feature>
<dbReference type="InterPro" id="IPR003594">
    <property type="entry name" value="HATPase_dom"/>
</dbReference>
<gene>
    <name evidence="12" type="ORF">DDV96_13060</name>
</gene>
<dbReference type="CDD" id="cd00082">
    <property type="entry name" value="HisKA"/>
    <property type="match status" value="1"/>
</dbReference>
<dbReference type="Pfam" id="PF02518">
    <property type="entry name" value="HATPase_c"/>
    <property type="match status" value="1"/>
</dbReference>
<feature type="domain" description="HTH araC/xylS-type" evidence="9">
    <location>
        <begin position="1206"/>
        <end position="1305"/>
    </location>
</feature>
<keyword evidence="5" id="KW-0238">DNA-binding</keyword>
<dbReference type="InterPro" id="IPR013783">
    <property type="entry name" value="Ig-like_fold"/>
</dbReference>
<evidence type="ECO:0000256" key="1">
    <source>
        <dbReference type="ARBA" id="ARBA00000085"/>
    </source>
</evidence>
<dbReference type="FunFam" id="3.40.50.2300:FF:000138">
    <property type="entry name" value="Two-component system sensor histidine kinase/response regulator"/>
    <property type="match status" value="1"/>
</dbReference>
<proteinExistence type="predicted"/>
<evidence type="ECO:0000256" key="5">
    <source>
        <dbReference type="ARBA" id="ARBA00023125"/>
    </source>
</evidence>
<evidence type="ECO:0000259" key="11">
    <source>
        <dbReference type="PROSITE" id="PS50110"/>
    </source>
</evidence>
<keyword evidence="3 7" id="KW-0597">Phosphoprotein</keyword>
<dbReference type="PROSITE" id="PS50109">
    <property type="entry name" value="HIS_KIN"/>
    <property type="match status" value="1"/>
</dbReference>
<dbReference type="Gene3D" id="1.10.287.130">
    <property type="match status" value="1"/>
</dbReference>
<evidence type="ECO:0000256" key="6">
    <source>
        <dbReference type="ARBA" id="ARBA00023163"/>
    </source>
</evidence>
<dbReference type="Gene3D" id="3.40.50.2300">
    <property type="match status" value="1"/>
</dbReference>
<dbReference type="Pfam" id="PF07494">
    <property type="entry name" value="Reg_prop"/>
    <property type="match status" value="2"/>
</dbReference>
<dbReference type="Pfam" id="PF12833">
    <property type="entry name" value="HTH_18"/>
    <property type="match status" value="1"/>
</dbReference>
<keyword evidence="4" id="KW-0805">Transcription regulation</keyword>
<dbReference type="InterPro" id="IPR036097">
    <property type="entry name" value="HisK_dim/P_sf"/>
</dbReference>
<keyword evidence="13" id="KW-1185">Reference proteome</keyword>
<dbReference type="SUPFAM" id="SSF46689">
    <property type="entry name" value="Homeodomain-like"/>
    <property type="match status" value="1"/>
</dbReference>
<dbReference type="PRINTS" id="PR00032">
    <property type="entry name" value="HTHARAC"/>
</dbReference>
<dbReference type="SUPFAM" id="SSF63829">
    <property type="entry name" value="Calcium-dependent phosphotriesterase"/>
    <property type="match status" value="2"/>
</dbReference>
<dbReference type="InterPro" id="IPR015943">
    <property type="entry name" value="WD40/YVTN_repeat-like_dom_sf"/>
</dbReference>
<dbReference type="SMART" id="SM00387">
    <property type="entry name" value="HATPase_c"/>
    <property type="match status" value="1"/>
</dbReference>
<dbReference type="SUPFAM" id="SSF47384">
    <property type="entry name" value="Homodimeric domain of signal transducing histidine kinase"/>
    <property type="match status" value="1"/>
</dbReference>
<feature type="region of interest" description="Disordered" evidence="8">
    <location>
        <begin position="1032"/>
        <end position="1053"/>
    </location>
</feature>
<keyword evidence="6" id="KW-0804">Transcription</keyword>
<dbReference type="Gene3D" id="3.30.565.10">
    <property type="entry name" value="Histidine kinase-like ATPase, C-terminal domain"/>
    <property type="match status" value="1"/>
</dbReference>
<reference evidence="12 13" key="1">
    <citation type="submission" date="2018-04" db="EMBL/GenBank/DDBJ databases">
        <title>Marixanthomonas spongiae HN-E44 sp. nov., isolated from a marine sponge.</title>
        <authorList>
            <person name="Luo L."/>
            <person name="Zhuang L."/>
        </authorList>
    </citation>
    <scope>NUCLEOTIDE SEQUENCE [LARGE SCALE GENOMIC DNA]</scope>
    <source>
        <strain evidence="12 13">HN-E44</strain>
    </source>
</reference>
<dbReference type="EMBL" id="QEHR01000008">
    <property type="protein sequence ID" value="PVW13575.1"/>
    <property type="molecule type" value="Genomic_DNA"/>
</dbReference>
<comment type="catalytic activity">
    <reaction evidence="1">
        <text>ATP + protein L-histidine = ADP + protein N-phospho-L-histidine.</text>
        <dbReference type="EC" id="2.7.13.3"/>
    </reaction>
</comment>
<dbReference type="InterPro" id="IPR011110">
    <property type="entry name" value="Reg_prop"/>
</dbReference>
<dbReference type="InterPro" id="IPR003661">
    <property type="entry name" value="HisK_dim/P_dom"/>
</dbReference>
<sequence>MKSIFTLTYIFSVILVLFCGKQALPQHNEVVQKQVSFRELTVKQGLSQNSVVSIAQDSIGFMWFATQDGLNKYDGKKFTHYDRQFVDITRPTFSKLGKVYVDREGNLWSIPNTGLLERYHAATDSFAVASSIERASVFYQDSKNNYYLGTYGNGLYQIDPAKKDTVQLLNKAHLPIDSYDIMEWNGAVLVTTSRGLLQLKDGKYGFLQQELFNGFALSALSTNKENTLFVGSFGKGLFIKNIDNNFFSHFIGFDEHHFPKNLNIEDLLIDNQQRLWVATYGNGAYLIDFEKRTIQHFTANKTDPYALHYNDVLCLYKDFTQTVWLGTDGAGLSFYDKNLAKFNVLTNNQTPPNIHVDVVRAITVDNNTMWMGTSGKGLTKASLSESDFKTFTQQNSNLAGDRIMSLFKDGANLFIGHQNNGLQVLNKDNKITTCKDTENLTVWKILKRNKSTFWLCTRNKGLLVYDKNKGIIKKYDATNSNLQTNNIRTAVQGDNNTLWIGTENDGLYRLNIEKETITKINTISDNIKCLYYSKNLLWIGTNGNGLKLYNIAEKSVHSYEKKDGLPNNVVYGILPDGQNNLWLSTNQGLSKFSTDANYRPTIENYSNYDGLQALEYNTGAYYRDENGTLYFGGLEGINWFQPDQLTFNPKKPKTVITGLKVFNKEQKMVPNQKLPHNKNTLTFSFSSLHFSQPDRNEYKYRLVNNDEGWIASGNNNTAHYTNLPPNDYTFQVISSNYDGVWNNSPTTYSFTILKPWYATNLAKVVYALLALLLIYGLYAYFKWRWHVQTQLQFEHEETERLKKLDEFKTKLYTNISHEIRTPLTLISGPVENQLKKEELKPEDQKDLELIQQNSNRLMRLVNQMLDLSLVDSGAATLTVEQTDLSALLHQISATFQYTAKSTNKNIQVEIQNMHNAWVDKDIVEKVVSNLLSNAIKYAPKNTAIHLKALEKKGRLKLSVKNVKSDSRKTNLEQLFERFHQEDPSSEGMGVGLALVKELVNLHKGTLSVSEQNANEISFCVTLPIHKTAFTETEMAPQSDQPEDTQPIQLEDTNKSSTEASVLVVEDNLEIRGYIASSLEQDYRIFTAENGKEGIKIAKKELPDLVISDIMMPVANGIELCNTLKNDELTSHIPIILLTAKVGEENEIEGFKTGADAYITKPFSIEKLRIRIKKLIESRKKLKEHFSKTFELNPDLAITSTETDFLNRVQTVLDKHITDSDLTSEEFSKLMNMSRTQLHRKLTSIVGVSTTAFIRSQRLKLACRLLKESDNTTSEIAYQIGFNSPSYFTRCFKESYGCTPTEYASKHV</sequence>
<dbReference type="EC" id="2.7.13.3" evidence="2"/>
<dbReference type="InterPro" id="IPR011123">
    <property type="entry name" value="Y_Y_Y"/>
</dbReference>
<evidence type="ECO:0000256" key="3">
    <source>
        <dbReference type="ARBA" id="ARBA00022553"/>
    </source>
</evidence>
<dbReference type="Pfam" id="PF00512">
    <property type="entry name" value="HisKA"/>
    <property type="match status" value="1"/>
</dbReference>
<dbReference type="PROSITE" id="PS50110">
    <property type="entry name" value="RESPONSE_REGULATORY"/>
    <property type="match status" value="1"/>
</dbReference>
<dbReference type="InterPro" id="IPR020449">
    <property type="entry name" value="Tscrpt_reg_AraC-type_HTH"/>
</dbReference>
<name>A0A2U0HXJ4_9FLAO</name>
<organism evidence="12 13">
    <name type="scientific">Marixanthomonas spongiae</name>
    <dbReference type="NCBI Taxonomy" id="2174845"/>
    <lineage>
        <taxon>Bacteria</taxon>
        <taxon>Pseudomonadati</taxon>
        <taxon>Bacteroidota</taxon>
        <taxon>Flavobacteriia</taxon>
        <taxon>Flavobacteriales</taxon>
        <taxon>Flavobacteriaceae</taxon>
        <taxon>Marixanthomonas</taxon>
    </lineage>
</organism>
<keyword evidence="12" id="KW-0418">Kinase</keyword>
<dbReference type="FunFam" id="1.10.287.130:FF:000045">
    <property type="entry name" value="Two-component system sensor histidine kinase/response regulator"/>
    <property type="match status" value="1"/>
</dbReference>
<dbReference type="InterPro" id="IPR018060">
    <property type="entry name" value="HTH_AraC"/>
</dbReference>
<evidence type="ECO:0000259" key="9">
    <source>
        <dbReference type="PROSITE" id="PS01124"/>
    </source>
</evidence>
<dbReference type="Gene3D" id="1.10.10.60">
    <property type="entry name" value="Homeodomain-like"/>
    <property type="match status" value="1"/>
</dbReference>
<evidence type="ECO:0000313" key="13">
    <source>
        <dbReference type="Proteomes" id="UP000245962"/>
    </source>
</evidence>
<dbReference type="Pfam" id="PF00072">
    <property type="entry name" value="Response_reg"/>
    <property type="match status" value="1"/>
</dbReference>
<dbReference type="SUPFAM" id="SSF52172">
    <property type="entry name" value="CheY-like"/>
    <property type="match status" value="1"/>
</dbReference>